<dbReference type="NCBIfam" id="TIGR01575">
    <property type="entry name" value="rimI"/>
    <property type="match status" value="1"/>
</dbReference>
<organism evidence="6 7">
    <name type="scientific">Hydrocarboniphaga effusa AP103</name>
    <dbReference type="NCBI Taxonomy" id="1172194"/>
    <lineage>
        <taxon>Bacteria</taxon>
        <taxon>Pseudomonadati</taxon>
        <taxon>Pseudomonadota</taxon>
        <taxon>Gammaproteobacteria</taxon>
        <taxon>Nevskiales</taxon>
        <taxon>Nevskiaceae</taxon>
        <taxon>Hydrocarboniphaga</taxon>
    </lineage>
</organism>
<dbReference type="HAMAP" id="MF_02210">
    <property type="entry name" value="RimI"/>
    <property type="match status" value="1"/>
</dbReference>
<dbReference type="Gene3D" id="3.40.630.30">
    <property type="match status" value="1"/>
</dbReference>
<protein>
    <recommendedName>
        <fullName evidence="3 4">[Ribosomal protein bS18]-alanine N-acetyltransferase</fullName>
        <ecNumber evidence="3 4">2.3.1.266</ecNumber>
    </recommendedName>
</protein>
<dbReference type="PANTHER" id="PTHR43877:SF2">
    <property type="entry name" value="AMINOALKYLPHOSPHONATE N-ACETYLTRANSFERASE-RELATED"/>
    <property type="match status" value="1"/>
</dbReference>
<keyword evidence="3 4" id="KW-0963">Cytoplasm</keyword>
<evidence type="ECO:0000313" key="7">
    <source>
        <dbReference type="Proteomes" id="UP000003704"/>
    </source>
</evidence>
<feature type="active site" description="Proton donor" evidence="3">
    <location>
        <position position="109"/>
    </location>
</feature>
<dbReference type="InterPro" id="IPR050832">
    <property type="entry name" value="Bact_Acetyltransf"/>
</dbReference>
<feature type="binding site" evidence="3">
    <location>
        <position position="102"/>
    </location>
    <ligand>
        <name>acetyl-CoA</name>
        <dbReference type="ChEBI" id="CHEBI:57288"/>
    </ligand>
</feature>
<feature type="domain" description="N-acetyltransferase" evidence="5">
    <location>
        <begin position="1"/>
        <end position="142"/>
    </location>
</feature>
<dbReference type="PANTHER" id="PTHR43877">
    <property type="entry name" value="AMINOALKYLPHOSPHONATE N-ACETYLTRANSFERASE-RELATED-RELATED"/>
    <property type="match status" value="1"/>
</dbReference>
<proteinExistence type="inferred from homology"/>
<evidence type="ECO:0000256" key="4">
    <source>
        <dbReference type="RuleBase" id="RU363094"/>
    </source>
</evidence>
<evidence type="ECO:0000259" key="5">
    <source>
        <dbReference type="PROSITE" id="PS51186"/>
    </source>
</evidence>
<dbReference type="PATRIC" id="fig|1172194.4.peg.3910"/>
<comment type="caution">
    <text evidence="3">Lacks conserved residue(s) required for the propagation of feature annotation.</text>
</comment>
<reference evidence="6 7" key="1">
    <citation type="journal article" date="2012" name="J. Bacteriol.">
        <title>Genome Sequence of n-Alkane-Degrading Hydrocarboniphaga effusa Strain AP103T (ATCC BAA-332T).</title>
        <authorList>
            <person name="Chang H.K."/>
            <person name="Zylstra G.J."/>
            <person name="Chae J.C."/>
        </authorList>
    </citation>
    <scope>NUCLEOTIDE SEQUENCE [LARGE SCALE GENOMIC DNA]</scope>
    <source>
        <strain evidence="6 7">AP103</strain>
    </source>
</reference>
<dbReference type="GO" id="GO:0005737">
    <property type="term" value="C:cytoplasm"/>
    <property type="evidence" value="ECO:0007669"/>
    <property type="project" value="UniProtKB-SubCell"/>
</dbReference>
<dbReference type="Proteomes" id="UP000003704">
    <property type="component" value="Unassembled WGS sequence"/>
</dbReference>
<dbReference type="InterPro" id="IPR000182">
    <property type="entry name" value="GNAT_dom"/>
</dbReference>
<dbReference type="STRING" id="1172194.WQQ_40260"/>
<gene>
    <name evidence="3" type="primary">rimI</name>
    <name evidence="6" type="ORF">WQQ_40260</name>
</gene>
<dbReference type="EC" id="2.3.1.266" evidence="3 4"/>
<dbReference type="RefSeq" id="WP_007186961.1">
    <property type="nucleotide sequence ID" value="NZ_AKGD01000004.1"/>
</dbReference>
<dbReference type="OrthoDB" id="9796919at2"/>
<dbReference type="CDD" id="cd04301">
    <property type="entry name" value="NAT_SF"/>
    <property type="match status" value="1"/>
</dbReference>
<keyword evidence="7" id="KW-1185">Reference proteome</keyword>
<evidence type="ECO:0000256" key="3">
    <source>
        <dbReference type="HAMAP-Rule" id="MF_02210"/>
    </source>
</evidence>
<evidence type="ECO:0000256" key="1">
    <source>
        <dbReference type="ARBA" id="ARBA00022679"/>
    </source>
</evidence>
<name>I8HWA3_9GAMM</name>
<dbReference type="InterPro" id="IPR006464">
    <property type="entry name" value="AcTrfase_RimI/Ard1"/>
</dbReference>
<dbReference type="InterPro" id="IPR016181">
    <property type="entry name" value="Acyl_CoA_acyltransferase"/>
</dbReference>
<evidence type="ECO:0000256" key="2">
    <source>
        <dbReference type="ARBA" id="ARBA00023315"/>
    </source>
</evidence>
<evidence type="ECO:0000313" key="6">
    <source>
        <dbReference type="EMBL" id="EIT67591.1"/>
    </source>
</evidence>
<comment type="function">
    <text evidence="3 4">Acetylates the N-terminal alanine of ribosomal protein bS18.</text>
</comment>
<dbReference type="AlphaFoldDB" id="I8HWA3"/>
<comment type="caution">
    <text evidence="6">The sequence shown here is derived from an EMBL/GenBank/DDBJ whole genome shotgun (WGS) entry which is preliminary data.</text>
</comment>
<sequence length="145" mass="16012">MQAHHLPQVLAVERAANAHPWSEANLRDSLQAGYPGWVLIDGERIIGYAILMIAVGEAQVLNIVVSPERRREGLGRVLMECMIEAAKTAQCELMLLEVRRSNAAAIALYRAYGFAQIGLRRHYYRSDDGVGEDAFVLTLPLAQPG</sequence>
<comment type="subcellular location">
    <subcellularLocation>
        <location evidence="3 4">Cytoplasm</location>
    </subcellularLocation>
</comment>
<comment type="similarity">
    <text evidence="3 4">Belongs to the acetyltransferase family. RimI subfamily.</text>
</comment>
<dbReference type="Pfam" id="PF00583">
    <property type="entry name" value="Acetyltransf_1"/>
    <property type="match status" value="1"/>
</dbReference>
<comment type="catalytic activity">
    <reaction evidence="3 4">
        <text>N-terminal L-alanyl-[ribosomal protein bS18] + acetyl-CoA = N-terminal N(alpha)-acetyl-L-alanyl-[ribosomal protein bS18] + CoA + H(+)</text>
        <dbReference type="Rhea" id="RHEA:43756"/>
        <dbReference type="Rhea" id="RHEA-COMP:10676"/>
        <dbReference type="Rhea" id="RHEA-COMP:10677"/>
        <dbReference type="ChEBI" id="CHEBI:15378"/>
        <dbReference type="ChEBI" id="CHEBI:57287"/>
        <dbReference type="ChEBI" id="CHEBI:57288"/>
        <dbReference type="ChEBI" id="CHEBI:64718"/>
        <dbReference type="ChEBI" id="CHEBI:83683"/>
        <dbReference type="EC" id="2.3.1.266"/>
    </reaction>
</comment>
<feature type="active site" description="Proton acceptor" evidence="3">
    <location>
        <position position="97"/>
    </location>
</feature>
<dbReference type="EMBL" id="AKGD01000004">
    <property type="protein sequence ID" value="EIT67591.1"/>
    <property type="molecule type" value="Genomic_DNA"/>
</dbReference>
<keyword evidence="2 3" id="KW-0012">Acyltransferase</keyword>
<dbReference type="PROSITE" id="PS51186">
    <property type="entry name" value="GNAT"/>
    <property type="match status" value="1"/>
</dbReference>
<keyword evidence="1 3" id="KW-0808">Transferase</keyword>
<accession>I8HWA3</accession>
<dbReference type="InterPro" id="IPR043690">
    <property type="entry name" value="RimI"/>
</dbReference>
<dbReference type="GO" id="GO:0008999">
    <property type="term" value="F:protein-N-terminal-alanine acetyltransferase activity"/>
    <property type="evidence" value="ECO:0007669"/>
    <property type="project" value="UniProtKB-UniRule"/>
</dbReference>
<dbReference type="SUPFAM" id="SSF55729">
    <property type="entry name" value="Acyl-CoA N-acyltransferases (Nat)"/>
    <property type="match status" value="1"/>
</dbReference>